<dbReference type="InterPro" id="IPR036427">
    <property type="entry name" value="Bromodomain-like_sf"/>
</dbReference>
<protein>
    <recommendedName>
        <fullName evidence="4">Bromo domain-containing protein</fullName>
    </recommendedName>
</protein>
<feature type="compositionally biased region" description="Basic and acidic residues" evidence="3">
    <location>
        <begin position="148"/>
        <end position="182"/>
    </location>
</feature>
<feature type="region of interest" description="Disordered" evidence="3">
    <location>
        <begin position="77"/>
        <end position="182"/>
    </location>
</feature>
<feature type="compositionally biased region" description="Polar residues" evidence="3">
    <location>
        <begin position="77"/>
        <end position="92"/>
    </location>
</feature>
<keyword evidence="1 2" id="KW-0103">Bromodomain</keyword>
<feature type="domain" description="Bromo" evidence="4">
    <location>
        <begin position="963"/>
        <end position="1033"/>
    </location>
</feature>
<evidence type="ECO:0000313" key="6">
    <source>
        <dbReference type="Proteomes" id="UP001153714"/>
    </source>
</evidence>
<gene>
    <name evidence="5" type="ORF">DIATSA_LOCUS6701</name>
</gene>
<dbReference type="EMBL" id="OU893333">
    <property type="protein sequence ID" value="CAG9788923.1"/>
    <property type="molecule type" value="Genomic_DNA"/>
</dbReference>
<dbReference type="InterPro" id="IPR001487">
    <property type="entry name" value="Bromodomain"/>
</dbReference>
<feature type="region of interest" description="Disordered" evidence="3">
    <location>
        <begin position="1062"/>
        <end position="1108"/>
    </location>
</feature>
<evidence type="ECO:0000259" key="4">
    <source>
        <dbReference type="PROSITE" id="PS50014"/>
    </source>
</evidence>
<dbReference type="AlphaFoldDB" id="A0A9N9R426"/>
<dbReference type="Gene3D" id="1.20.920.10">
    <property type="entry name" value="Bromodomain-like"/>
    <property type="match status" value="1"/>
</dbReference>
<dbReference type="SUPFAM" id="SSF47370">
    <property type="entry name" value="Bromodomain"/>
    <property type="match status" value="1"/>
</dbReference>
<evidence type="ECO:0000256" key="1">
    <source>
        <dbReference type="ARBA" id="ARBA00023117"/>
    </source>
</evidence>
<feature type="compositionally biased region" description="Polar residues" evidence="3">
    <location>
        <begin position="127"/>
        <end position="137"/>
    </location>
</feature>
<dbReference type="SMART" id="SM00297">
    <property type="entry name" value="BROMO"/>
    <property type="match status" value="1"/>
</dbReference>
<feature type="region of interest" description="Disordered" evidence="3">
    <location>
        <begin position="1"/>
        <end position="36"/>
    </location>
</feature>
<keyword evidence="6" id="KW-1185">Reference proteome</keyword>
<dbReference type="Proteomes" id="UP001153714">
    <property type="component" value="Chromosome 2"/>
</dbReference>
<reference evidence="5" key="2">
    <citation type="submission" date="2022-10" db="EMBL/GenBank/DDBJ databases">
        <authorList>
            <consortium name="ENA_rothamsted_submissions"/>
            <consortium name="culmorum"/>
            <person name="King R."/>
        </authorList>
    </citation>
    <scope>NUCLEOTIDE SEQUENCE</scope>
</reference>
<name>A0A9N9R426_9NEOP</name>
<proteinExistence type="predicted"/>
<accession>A0A9N9R426</accession>
<feature type="compositionally biased region" description="Basic and acidic residues" evidence="3">
    <location>
        <begin position="13"/>
        <end position="26"/>
    </location>
</feature>
<dbReference type="Pfam" id="PF00439">
    <property type="entry name" value="Bromodomain"/>
    <property type="match status" value="1"/>
</dbReference>
<dbReference type="OrthoDB" id="1742084at2759"/>
<feature type="compositionally biased region" description="Basic and acidic residues" evidence="3">
    <location>
        <begin position="1089"/>
        <end position="1108"/>
    </location>
</feature>
<sequence>MQEYGGGGSSKTNEYRDGEGRERSGHQEGYQQSGQYAVIQSKNYGCSSKDLSDQNMATYCRVATGIYEASASSQQYQNSRYENQSAPTFSSPPNSPLIGLVFDPSSPNYGGSSVAGERNLNNDRRSQNSWSVSNQEPIGTGAKKKIIKSQDKRNNYCSDSHYHDKYKDAGVETDRQRKDRNLAAESTSSLDFFVEGERMVSELCNIPDTTTRSDIAQKSFQKSSNQDDDKGKVNTSTETFMTILDKIVIHDQIPNQIVQLAIEACTDAENIAIAHHNRPCFKNIHSICAKTRSNVQKPDSAVANLHSQGIPWVIKNFIFSFVRILDGWKGVKELLSEKHDTFSRIENKYYSPNIRDCFVQWQAVTKEMLTHIYKTFKCLDHGFTMEQKSFTHNYYATNTSAPRHQNQNKFQATKSHVSTPRQVNASPQTFNAVQLPWVQSQNQSTQNFNDNPWPPRSGISYKKFPVVPPPNSHNFYSLNDQNDIDNFQKTSYKCDPCSIREAKPRQSWTITNVPDFRTLEGMCHSEQRELYTQLKHKMDAELGKAPGQPIIGNSQCDLLQRREMELKAKMIPLSHVEKRLIPSMAATAEMRGCYMQKNNSCGDTKEEADFFAAWGQMVQKEPNDYITHHSHNIPIQSNIVTIPNNISGPVQFIDSENDEFHEMSKVYMKPGSYKVPIKPADPIAVFVQGAAQDIIFDNPVPVDEMIPLKMKAPFPPVTLAPQPKYNIESWPCLVSRRMEDVFNEDTKVISRHGLPCIDMRSADSLDILSAMTSDRAWEAAKQSAPKLMDFIHEGSNKSDTARLYDALGLTTSEEFSDDLKQVHLNMVQADDWTAGISPNHLTTKEMPNLWPPQTVNKIDSTYSQSHDQTMFTEDIIKLLDFDSKPPVTDDVTTELHENKIEPTKETRCANFDQTGNYVRDESHKKSSGRTKVAVSGMWYHPKKKKPLQSNIVKKFETIIFNLSQISEAAFIQHDMDIKMAPRFYEVVKYPMCLHDISTKLKNSSYTEYEQVVQDFRRIFNNVRLYLKNYPDAIMKKNVNKISADFEKFLIDEFQNKWECKTKAPDSADSHVNTKKKEEKEVDADSSENNYKEEQNKKNDSKVCATDDK</sequence>
<evidence type="ECO:0000256" key="2">
    <source>
        <dbReference type="PROSITE-ProRule" id="PRU00035"/>
    </source>
</evidence>
<reference evidence="5" key="1">
    <citation type="submission" date="2021-12" db="EMBL/GenBank/DDBJ databases">
        <authorList>
            <person name="King R."/>
        </authorList>
    </citation>
    <scope>NUCLEOTIDE SEQUENCE</scope>
</reference>
<organism evidence="5 6">
    <name type="scientific">Diatraea saccharalis</name>
    <name type="common">sugarcane borer</name>
    <dbReference type="NCBI Taxonomy" id="40085"/>
    <lineage>
        <taxon>Eukaryota</taxon>
        <taxon>Metazoa</taxon>
        <taxon>Ecdysozoa</taxon>
        <taxon>Arthropoda</taxon>
        <taxon>Hexapoda</taxon>
        <taxon>Insecta</taxon>
        <taxon>Pterygota</taxon>
        <taxon>Neoptera</taxon>
        <taxon>Endopterygota</taxon>
        <taxon>Lepidoptera</taxon>
        <taxon>Glossata</taxon>
        <taxon>Ditrysia</taxon>
        <taxon>Pyraloidea</taxon>
        <taxon>Crambidae</taxon>
        <taxon>Crambinae</taxon>
        <taxon>Diatraea</taxon>
    </lineage>
</organism>
<evidence type="ECO:0000313" key="5">
    <source>
        <dbReference type="EMBL" id="CAG9788923.1"/>
    </source>
</evidence>
<evidence type="ECO:0000256" key="3">
    <source>
        <dbReference type="SAM" id="MobiDB-lite"/>
    </source>
</evidence>
<dbReference type="PROSITE" id="PS50014">
    <property type="entry name" value="BROMODOMAIN_2"/>
    <property type="match status" value="1"/>
</dbReference>